<protein>
    <submittedName>
        <fullName evidence="1">Uncharacterized protein</fullName>
    </submittedName>
</protein>
<evidence type="ECO:0000313" key="2">
    <source>
        <dbReference type="Proteomes" id="UP000293547"/>
    </source>
</evidence>
<accession>A0ACB6F5Z9</accession>
<evidence type="ECO:0000313" key="1">
    <source>
        <dbReference type="EMBL" id="KAB2099834.1"/>
    </source>
</evidence>
<organism evidence="1 2">
    <name type="scientific">Alternaria gaisen</name>
    <dbReference type="NCBI Taxonomy" id="167740"/>
    <lineage>
        <taxon>Eukaryota</taxon>
        <taxon>Fungi</taxon>
        <taxon>Dikarya</taxon>
        <taxon>Ascomycota</taxon>
        <taxon>Pezizomycotina</taxon>
        <taxon>Dothideomycetes</taxon>
        <taxon>Pleosporomycetidae</taxon>
        <taxon>Pleosporales</taxon>
        <taxon>Pleosporineae</taxon>
        <taxon>Pleosporaceae</taxon>
        <taxon>Alternaria</taxon>
        <taxon>Alternaria sect. Alternaria</taxon>
    </lineage>
</organism>
<dbReference type="Proteomes" id="UP000293547">
    <property type="component" value="Unassembled WGS sequence"/>
</dbReference>
<gene>
    <name evidence="1" type="ORF">AG0111_0g11992</name>
</gene>
<sequence length="561" mass="63023">MAAHDVDDIVDDLDRQRVTLWLKPNKNAPDDEAYELGLEESTLEILWEGAVQWIQENKNPKAPHIFATVEIEGFIDAINGEHPDPDIDGNPSLGPPYSPFGVPTLYKLIRTENGVLYPYSAPNPSPGYRQSPMSNFNSPSSFTTASSPATFVSARSTYNSPAYMSANGYSPAMRIETIREDEPPEPGLPAPLVQLHKDYYSSLRKREIIQPFEKELNWSGKGQHVTFSAKDEVPLLHISHLGSSMSASVDKVLCRRVALARKTMRCDRKWTVADALQEVYHLQNLRHFHIVQLVGTYLQGRNFSILMYPAADAHLGRFLEDTLDINMWASKERRLFLYSALGCLASGVAFIHQHTTKHMDIKPQNILVRRASDHGLRSDWRVYIADFGLSRSFASQDHSQTDGPTSRTPRYCAPEVYNCEQRGRSADVFSLGCVFLEILTTICYIDLHNFTDARRGDGDDESFHANLDRAVEWACQNLAASSPVLKNSACAVLRDSELETITSLVIKMVAHDPEERPTSEDILTMNLISPGPCCRDPQESFEAYQRLPTEMVVLQTRTSSE</sequence>
<reference evidence="1 2" key="1">
    <citation type="journal article" date="2019" name="bioRxiv">
        <title>Genomics, evolutionary history and diagnostics of the Alternaria alternata species group including apple and Asian pear pathotypes.</title>
        <authorList>
            <person name="Armitage A.D."/>
            <person name="Cockerton H.M."/>
            <person name="Sreenivasaprasad S."/>
            <person name="Woodhall J.W."/>
            <person name="Lane C.R."/>
            <person name="Harrison R.J."/>
            <person name="Clarkson J.P."/>
        </authorList>
    </citation>
    <scope>NUCLEOTIDE SEQUENCE [LARGE SCALE GENOMIC DNA]</scope>
    <source>
        <strain evidence="1 2">FERA 650</strain>
    </source>
</reference>
<name>A0ACB6F5Z9_9PLEO</name>
<dbReference type="EMBL" id="PDWZ02000015">
    <property type="protein sequence ID" value="KAB2099834.1"/>
    <property type="molecule type" value="Genomic_DNA"/>
</dbReference>
<keyword evidence="2" id="KW-1185">Reference proteome</keyword>
<proteinExistence type="predicted"/>
<comment type="caution">
    <text evidence="1">The sequence shown here is derived from an EMBL/GenBank/DDBJ whole genome shotgun (WGS) entry which is preliminary data.</text>
</comment>